<keyword evidence="6" id="KW-0963">Cytoplasm</keyword>
<keyword evidence="10" id="KW-0564">Palmitate</keyword>
<dbReference type="OMA" id="WTLLEEC"/>
<dbReference type="PANTHER" id="PTHR16399:SF15">
    <property type="entry name" value="GASDERMIN-D"/>
    <property type="match status" value="1"/>
</dbReference>
<sequence length="481" mass="53056">MPSTFELVVRSVLQELDQRGDLTPVDSLQKSTSFRPYYLLSRKHPSSWFWKPRYTCVNLSIKDILEPDAPEPEPECGGPFRIDDAVDGKAQGSVKLEAPGQGKISGGAVVSGSSSVSIIMHTLCVAPNTWETMHRERRLRQPEHKILQQLRSHRNDVFVVTEVLQTQEKVQVTQTRKKGASGQFALLGAMCLQGEGEGHLSKKKMVTIPAGSILAFRVSQLLIGSNWDILLVPDEKKRTFEQPPKGHRNAGDQQQHTKLRFIHEHLRFLSDGTPGEGVVSEDFQGLGVEVEAGSSELKHLEMELKQQLLVNIGRILQDLPSLEALEASLEQGLCNGGQVQPLDGPAGNILQCLVLPSGELVPQLAAPVFYLLGALTVLNETQYQLLAKMLETGVLSEQLELVENLLEQSTPWQEQSSVTLPPRFLGGSWDEDAPAWVLLEECGLELQMDAPQVHWKPNAQGPVCALYASLALLSRLSQEPC</sequence>
<evidence type="ECO:0000259" key="12">
    <source>
        <dbReference type="Pfam" id="PF04598"/>
    </source>
</evidence>
<evidence type="ECO:0000256" key="8">
    <source>
        <dbReference type="ARBA" id="ARBA00022692"/>
    </source>
</evidence>
<dbReference type="GO" id="GO:0072559">
    <property type="term" value="C:NLRP3 inflammasome complex"/>
    <property type="evidence" value="ECO:0007669"/>
    <property type="project" value="Ensembl"/>
</dbReference>
<evidence type="ECO:0000256" key="1">
    <source>
        <dbReference type="ARBA" id="ARBA00004514"/>
    </source>
</evidence>
<dbReference type="GO" id="GO:0044546">
    <property type="term" value="P:NLRP3 inflammasome complex assembly"/>
    <property type="evidence" value="ECO:0007669"/>
    <property type="project" value="Ensembl"/>
</dbReference>
<evidence type="ECO:0000256" key="7">
    <source>
        <dbReference type="ARBA" id="ARBA00022590"/>
    </source>
</evidence>
<evidence type="ECO:0000256" key="9">
    <source>
        <dbReference type="ARBA" id="ARBA00023136"/>
    </source>
</evidence>
<dbReference type="GO" id="GO:0050729">
    <property type="term" value="P:positive regulation of inflammatory response"/>
    <property type="evidence" value="ECO:0007669"/>
    <property type="project" value="Ensembl"/>
</dbReference>
<dbReference type="InterPro" id="IPR040460">
    <property type="entry name" value="Gasdermin_pore"/>
</dbReference>
<dbReference type="GO" id="GO:1901612">
    <property type="term" value="F:cardiolipin binding"/>
    <property type="evidence" value="ECO:0007669"/>
    <property type="project" value="Ensembl"/>
</dbReference>
<dbReference type="GO" id="GO:0046513">
    <property type="term" value="P:ceramide biosynthetic process"/>
    <property type="evidence" value="ECO:0007669"/>
    <property type="project" value="Ensembl"/>
</dbReference>
<dbReference type="GO" id="GO:0032731">
    <property type="term" value="P:positive regulation of interleukin-1 beta production"/>
    <property type="evidence" value="ECO:0007669"/>
    <property type="project" value="Ensembl"/>
</dbReference>
<gene>
    <name evidence="14" type="primary">Gsdmd</name>
</gene>
<dbReference type="Pfam" id="PF17708">
    <property type="entry name" value="Gasdermin_C"/>
    <property type="match status" value="1"/>
</dbReference>
<keyword evidence="9" id="KW-0472">Membrane</keyword>
<name>A0A8C6QR75_NANGA</name>
<evidence type="ECO:0000256" key="11">
    <source>
        <dbReference type="ARBA" id="ARBA00023288"/>
    </source>
</evidence>
<dbReference type="GO" id="GO:0050829">
    <property type="term" value="P:defense response to Gram-negative bacterium"/>
    <property type="evidence" value="ECO:0007669"/>
    <property type="project" value="Ensembl"/>
</dbReference>
<dbReference type="GO" id="GO:0005886">
    <property type="term" value="C:plasma membrane"/>
    <property type="evidence" value="ECO:0007669"/>
    <property type="project" value="UniProtKB-SubCell"/>
</dbReference>
<dbReference type="KEGG" id="ngi:103735290"/>
<dbReference type="InterPro" id="IPR007677">
    <property type="entry name" value="Gasdermin"/>
</dbReference>
<dbReference type="GO" id="GO:0050830">
    <property type="term" value="P:defense response to Gram-positive bacterium"/>
    <property type="evidence" value="ECO:0007669"/>
    <property type="project" value="Ensembl"/>
</dbReference>
<dbReference type="GO" id="GO:0070300">
    <property type="term" value="F:phosphatidic acid binding"/>
    <property type="evidence" value="ECO:0007669"/>
    <property type="project" value="Ensembl"/>
</dbReference>
<evidence type="ECO:0000259" key="13">
    <source>
        <dbReference type="Pfam" id="PF17708"/>
    </source>
</evidence>
<reference evidence="14" key="1">
    <citation type="submission" date="2025-08" db="UniProtKB">
        <authorList>
            <consortium name="Ensembl"/>
        </authorList>
    </citation>
    <scope>IDENTIFICATION</scope>
</reference>
<evidence type="ECO:0000256" key="10">
    <source>
        <dbReference type="ARBA" id="ARBA00023139"/>
    </source>
</evidence>
<evidence type="ECO:0000313" key="15">
    <source>
        <dbReference type="Proteomes" id="UP000694381"/>
    </source>
</evidence>
<dbReference type="GO" id="GO:0022829">
    <property type="term" value="F:wide pore channel activity"/>
    <property type="evidence" value="ECO:0007669"/>
    <property type="project" value="Ensembl"/>
</dbReference>
<feature type="domain" description="Gasdermin PUB" evidence="13">
    <location>
        <begin position="282"/>
        <end position="453"/>
    </location>
</feature>
<dbReference type="CTD" id="79792"/>
<dbReference type="Proteomes" id="UP000694381">
    <property type="component" value="Unassembled WGS sequence"/>
</dbReference>
<protein>
    <submittedName>
        <fullName evidence="14">Gasdermin D</fullName>
    </submittedName>
</protein>
<evidence type="ECO:0000256" key="3">
    <source>
        <dbReference type="ARBA" id="ARBA00009279"/>
    </source>
</evidence>
<dbReference type="GO" id="GO:0051260">
    <property type="term" value="P:protein homooligomerization"/>
    <property type="evidence" value="ECO:0007669"/>
    <property type="project" value="Ensembl"/>
</dbReference>
<reference evidence="14" key="2">
    <citation type="submission" date="2025-09" db="UniProtKB">
        <authorList>
            <consortium name="Ensembl"/>
        </authorList>
    </citation>
    <scope>IDENTIFICATION</scope>
</reference>
<dbReference type="GO" id="GO:0009306">
    <property type="term" value="P:protein secretion"/>
    <property type="evidence" value="ECO:0007669"/>
    <property type="project" value="Ensembl"/>
</dbReference>
<dbReference type="GO" id="GO:0031966">
    <property type="term" value="C:mitochondrial membrane"/>
    <property type="evidence" value="ECO:0007669"/>
    <property type="project" value="Ensembl"/>
</dbReference>
<dbReference type="AlphaFoldDB" id="A0A8C6QR75"/>
<dbReference type="GO" id="GO:0001786">
    <property type="term" value="F:phosphatidylserine binding"/>
    <property type="evidence" value="ECO:0007669"/>
    <property type="project" value="Ensembl"/>
</dbReference>
<dbReference type="GeneTree" id="ENSGT00950000183140"/>
<comment type="subcellular location">
    <subcellularLocation>
        <location evidence="2">Cell membrane</location>
        <topology evidence="2">Multi-pass membrane protein</topology>
    </subcellularLocation>
    <subcellularLocation>
        <location evidence="1">Cytoplasm</location>
        <location evidence="1">Cytosol</location>
    </subcellularLocation>
</comment>
<dbReference type="RefSeq" id="XP_008832746.1">
    <property type="nucleotide sequence ID" value="XM_008834524.2"/>
</dbReference>
<evidence type="ECO:0000256" key="5">
    <source>
        <dbReference type="ARBA" id="ARBA00022475"/>
    </source>
</evidence>
<dbReference type="GO" id="GO:0046931">
    <property type="term" value="P:pore complex assembly"/>
    <property type="evidence" value="ECO:0007669"/>
    <property type="project" value="Ensembl"/>
</dbReference>
<dbReference type="GO" id="GO:0070273">
    <property type="term" value="F:phosphatidylinositol-4-phosphate binding"/>
    <property type="evidence" value="ECO:0007669"/>
    <property type="project" value="Ensembl"/>
</dbReference>
<dbReference type="GO" id="GO:0005615">
    <property type="term" value="C:extracellular space"/>
    <property type="evidence" value="ECO:0007669"/>
    <property type="project" value="Ensembl"/>
</dbReference>
<dbReference type="OrthoDB" id="9035105at2759"/>
<keyword evidence="8" id="KW-0812">Transmembrane</keyword>
<dbReference type="Pfam" id="PF04598">
    <property type="entry name" value="Gasdermin"/>
    <property type="match status" value="1"/>
</dbReference>
<dbReference type="GO" id="GO:0070498">
    <property type="term" value="P:interleukin-1-mediated signaling pathway"/>
    <property type="evidence" value="ECO:0007669"/>
    <property type="project" value="Ensembl"/>
</dbReference>
<evidence type="ECO:0000256" key="2">
    <source>
        <dbReference type="ARBA" id="ARBA00004651"/>
    </source>
</evidence>
<dbReference type="GO" id="GO:0051604">
    <property type="term" value="P:protein maturation"/>
    <property type="evidence" value="ECO:0007669"/>
    <property type="project" value="Ensembl"/>
</dbReference>
<dbReference type="GO" id="GO:0005654">
    <property type="term" value="C:nucleoplasm"/>
    <property type="evidence" value="ECO:0007669"/>
    <property type="project" value="Ensembl"/>
</dbReference>
<keyword evidence="5" id="KW-1003">Cell membrane</keyword>
<keyword evidence="11" id="KW-0449">Lipoprotein</keyword>
<proteinExistence type="inferred from homology"/>
<evidence type="ECO:0000256" key="6">
    <source>
        <dbReference type="ARBA" id="ARBA00022490"/>
    </source>
</evidence>
<feature type="domain" description="Gasdermin pore forming" evidence="12">
    <location>
        <begin position="4"/>
        <end position="242"/>
    </location>
</feature>
<organism evidence="14 15">
    <name type="scientific">Nannospalax galili</name>
    <name type="common">Northern Israeli blind subterranean mole rat</name>
    <name type="synonym">Spalax galili</name>
    <dbReference type="NCBI Taxonomy" id="1026970"/>
    <lineage>
        <taxon>Eukaryota</taxon>
        <taxon>Metazoa</taxon>
        <taxon>Chordata</taxon>
        <taxon>Craniata</taxon>
        <taxon>Vertebrata</taxon>
        <taxon>Euteleostomi</taxon>
        <taxon>Mammalia</taxon>
        <taxon>Eutheria</taxon>
        <taxon>Euarchontoglires</taxon>
        <taxon>Glires</taxon>
        <taxon>Rodentia</taxon>
        <taxon>Myomorpha</taxon>
        <taxon>Muroidea</taxon>
        <taxon>Spalacidae</taxon>
        <taxon>Spalacinae</taxon>
        <taxon>Nannospalax</taxon>
    </lineage>
</organism>
<dbReference type="GO" id="GO:0141201">
    <property type="term" value="P:pyroptotic cell death"/>
    <property type="evidence" value="ECO:0007669"/>
    <property type="project" value="Ensembl"/>
</dbReference>
<keyword evidence="15" id="KW-1185">Reference proteome</keyword>
<keyword evidence="7" id="KW-1210">Necrosis</keyword>
<dbReference type="GO" id="GO:0005546">
    <property type="term" value="F:phosphatidylinositol-4,5-bisphosphate binding"/>
    <property type="evidence" value="ECO:0007669"/>
    <property type="project" value="Ensembl"/>
</dbReference>
<evidence type="ECO:0000256" key="4">
    <source>
        <dbReference type="ARBA" id="ARBA00022452"/>
    </source>
</evidence>
<evidence type="ECO:0000313" key="14">
    <source>
        <dbReference type="Ensembl" id="ENSNGAP00000007813.1"/>
    </source>
</evidence>
<dbReference type="InterPro" id="IPR041263">
    <property type="entry name" value="Gasdermin_PUB"/>
</dbReference>
<dbReference type="Ensembl" id="ENSNGAT00000013303.1">
    <property type="protein sequence ID" value="ENSNGAP00000007813.1"/>
    <property type="gene ID" value="ENSNGAG00000010971.1"/>
</dbReference>
<dbReference type="GO" id="GO:0001778">
    <property type="term" value="P:plasma membrane repair"/>
    <property type="evidence" value="ECO:0007669"/>
    <property type="project" value="Ensembl"/>
</dbReference>
<accession>A0A8C6QR75</accession>
<dbReference type="GO" id="GO:0035655">
    <property type="term" value="P:interleukin-18-mediated signaling pathway"/>
    <property type="evidence" value="ECO:0007669"/>
    <property type="project" value="Ensembl"/>
</dbReference>
<dbReference type="PANTHER" id="PTHR16399">
    <property type="entry name" value="GASDERMIN"/>
    <property type="match status" value="1"/>
</dbReference>
<dbReference type="GeneID" id="103735290"/>
<keyword evidence="4" id="KW-1134">Transmembrane beta strand</keyword>
<comment type="similarity">
    <text evidence="3">Belongs to the gasdermin family.</text>
</comment>